<dbReference type="Proteomes" id="UP000259683">
    <property type="component" value="Segment"/>
</dbReference>
<evidence type="ECO:0000313" key="2">
    <source>
        <dbReference type="Proteomes" id="UP000259683"/>
    </source>
</evidence>
<reference evidence="1" key="1">
    <citation type="submission" date="2018-07" db="EMBL/GenBank/DDBJ databases">
        <authorList>
            <person name="Wilson K.M."/>
            <person name="Ely B."/>
        </authorList>
    </citation>
    <scope>NUCLEOTIDE SEQUENCE</scope>
</reference>
<accession>A0A385EDY5</accession>
<sequence>MSDEAFIDLLLSDPRNAGLTRGWLEYALGLLGRHTLSAILSPGKLTAEELRAVSARPREAA</sequence>
<name>A0A385EDY5_9CAUD</name>
<protein>
    <submittedName>
        <fullName evidence="1">Uncharacterized protein</fullName>
    </submittedName>
</protein>
<proteinExistence type="predicted"/>
<keyword evidence="2" id="KW-1185">Reference proteome</keyword>
<evidence type="ECO:0000313" key="1">
    <source>
        <dbReference type="EMBL" id="AXQ69983.1"/>
    </source>
</evidence>
<reference evidence="1" key="2">
    <citation type="submission" date="2021-07" db="EMBL/GenBank/DDBJ databases">
        <title>Giant CbK-like Caulobacter bacteriophages have genetically divergent genomes.</title>
        <authorList>
            <person name="Wilson K."/>
            <person name="Ely B."/>
        </authorList>
    </citation>
    <scope>NUCLEOTIDE SEQUENCE</scope>
</reference>
<organism evidence="1 2">
    <name type="scientific">Caulobacter phage CcrSC</name>
    <dbReference type="NCBI Taxonomy" id="2283272"/>
    <lineage>
        <taxon>Viruses</taxon>
        <taxon>Duplodnaviria</taxon>
        <taxon>Heunggongvirae</taxon>
        <taxon>Uroviricota</taxon>
        <taxon>Caudoviricetes</taxon>
        <taxon>Jeanschmidtviridae</taxon>
        <taxon>Bertelyvirus</taxon>
        <taxon>Bertelyvirus SC</taxon>
    </lineage>
</organism>
<dbReference type="EMBL" id="MH588547">
    <property type="protein sequence ID" value="AXQ69983.1"/>
    <property type="molecule type" value="Genomic_DNA"/>
</dbReference>
<gene>
    <name evidence="1" type="ORF">CcrSC_gp401</name>
</gene>